<reference evidence="1 2" key="1">
    <citation type="submission" date="2018-05" db="EMBL/GenBank/DDBJ databases">
        <authorList>
            <person name="Goeker M."/>
            <person name="Huntemann M."/>
            <person name="Clum A."/>
            <person name="Pillay M."/>
            <person name="Palaniappan K."/>
            <person name="Varghese N."/>
            <person name="Mikhailova N."/>
            <person name="Stamatis D."/>
            <person name="Reddy T."/>
            <person name="Daum C."/>
            <person name="Shapiro N."/>
            <person name="Ivanova N."/>
            <person name="Kyrpides N."/>
            <person name="Woyke T."/>
        </authorList>
    </citation>
    <scope>NUCLEOTIDE SEQUENCE [LARGE SCALE GENOMIC DNA]</scope>
    <source>
        <strain evidence="1 2">DSM 26524</strain>
    </source>
</reference>
<evidence type="ECO:0000313" key="1">
    <source>
        <dbReference type="EMBL" id="PWJ73077.1"/>
    </source>
</evidence>
<gene>
    <name evidence="1" type="ORF">C7383_11444</name>
</gene>
<protein>
    <submittedName>
        <fullName evidence="1">Shikimate kinase</fullName>
    </submittedName>
</protein>
<sequence>MKEIYYMGGSPCSGKSTAAKILAERYGLYYFKVDDYLEKYTNDGAAAGMEICSRQSKMSPEEIWMREPSLQCREELQFYGEIFDFIMQDLEAVSKGRDIITEGAAYLPCLMKKRDISGNRYLAVVPAKDFQISHYAQREWVPYVLEGCSDVQKAFDNWMERDCLFAEEVKRQCIQNGYLSFVNDGQTEIEGVVQMVSCHFGLMK</sequence>
<dbReference type="Gene3D" id="3.40.50.300">
    <property type="entry name" value="P-loop containing nucleotide triphosphate hydrolases"/>
    <property type="match status" value="1"/>
</dbReference>
<organism evidence="1 2">
    <name type="scientific">Murimonas intestini</name>
    <dbReference type="NCBI Taxonomy" id="1337051"/>
    <lineage>
        <taxon>Bacteria</taxon>
        <taxon>Bacillati</taxon>
        <taxon>Bacillota</taxon>
        <taxon>Clostridia</taxon>
        <taxon>Lachnospirales</taxon>
        <taxon>Lachnospiraceae</taxon>
        <taxon>Murimonas</taxon>
    </lineage>
</organism>
<dbReference type="InterPro" id="IPR027417">
    <property type="entry name" value="P-loop_NTPase"/>
</dbReference>
<dbReference type="GO" id="GO:0016301">
    <property type="term" value="F:kinase activity"/>
    <property type="evidence" value="ECO:0007669"/>
    <property type="project" value="UniProtKB-KW"/>
</dbReference>
<keyword evidence="1" id="KW-0808">Transferase</keyword>
<keyword evidence="2" id="KW-1185">Reference proteome</keyword>
<dbReference type="Proteomes" id="UP000245412">
    <property type="component" value="Unassembled WGS sequence"/>
</dbReference>
<evidence type="ECO:0000313" key="2">
    <source>
        <dbReference type="Proteomes" id="UP000245412"/>
    </source>
</evidence>
<proteinExistence type="predicted"/>
<accession>A0AB73SZX2</accession>
<dbReference type="AlphaFoldDB" id="A0AB73SZX2"/>
<comment type="caution">
    <text evidence="1">The sequence shown here is derived from an EMBL/GenBank/DDBJ whole genome shotgun (WGS) entry which is preliminary data.</text>
</comment>
<dbReference type="SUPFAM" id="SSF52540">
    <property type="entry name" value="P-loop containing nucleoside triphosphate hydrolases"/>
    <property type="match status" value="1"/>
</dbReference>
<keyword evidence="1" id="KW-0418">Kinase</keyword>
<dbReference type="RefSeq" id="WP_109747941.1">
    <property type="nucleotide sequence ID" value="NZ_JANKBI010000014.1"/>
</dbReference>
<name>A0AB73SZX2_9FIRM</name>
<dbReference type="EMBL" id="QGGY01000014">
    <property type="protein sequence ID" value="PWJ73077.1"/>
    <property type="molecule type" value="Genomic_DNA"/>
</dbReference>